<reference evidence="10" key="1">
    <citation type="submission" date="2023-06" db="EMBL/GenBank/DDBJ databases">
        <title>Genome-scale phylogeny and comparative genomics of the fungal order Sordariales.</title>
        <authorList>
            <consortium name="Lawrence Berkeley National Laboratory"/>
            <person name="Hensen N."/>
            <person name="Bonometti L."/>
            <person name="Westerberg I."/>
            <person name="Brannstrom I.O."/>
            <person name="Guillou S."/>
            <person name="Cros-Aarteil S."/>
            <person name="Calhoun S."/>
            <person name="Haridas S."/>
            <person name="Kuo A."/>
            <person name="Mondo S."/>
            <person name="Pangilinan J."/>
            <person name="Riley R."/>
            <person name="Labutti K."/>
            <person name="Andreopoulos B."/>
            <person name="Lipzen A."/>
            <person name="Chen C."/>
            <person name="Yanf M."/>
            <person name="Daum C."/>
            <person name="Ng V."/>
            <person name="Clum A."/>
            <person name="Steindorff A."/>
            <person name="Ohm R."/>
            <person name="Martin F."/>
            <person name="Silar P."/>
            <person name="Natvig D."/>
            <person name="Lalanne C."/>
            <person name="Gautier V."/>
            <person name="Ament-Velasquez S.L."/>
            <person name="Kruys A."/>
            <person name="Hutchinson M.I."/>
            <person name="Powell A.J."/>
            <person name="Barry K."/>
            <person name="Miller A.N."/>
            <person name="Grigoriev I.V."/>
            <person name="Debuchy R."/>
            <person name="Gladieux P."/>
            <person name="Thoren M.H."/>
            <person name="Johannesson H."/>
        </authorList>
    </citation>
    <scope>NUCLEOTIDE SEQUENCE</scope>
    <source>
        <strain evidence="10">CBS 606.72</strain>
    </source>
</reference>
<dbReference type="GO" id="GO:0005886">
    <property type="term" value="C:plasma membrane"/>
    <property type="evidence" value="ECO:0007669"/>
    <property type="project" value="UniProtKB-SubCell"/>
</dbReference>
<keyword evidence="4 8" id="KW-0732">Signal</keyword>
<keyword evidence="5" id="KW-0472">Membrane</keyword>
<dbReference type="PANTHER" id="PTHR34992">
    <property type="entry name" value="HYPHAL ANASTAMOSIS-7 PROTEIN"/>
    <property type="match status" value="1"/>
</dbReference>
<protein>
    <recommendedName>
        <fullName evidence="9">Copper acquisition factor BIM1-like domain-containing protein</fullName>
    </recommendedName>
</protein>
<evidence type="ECO:0000256" key="8">
    <source>
        <dbReference type="SAM" id="SignalP"/>
    </source>
</evidence>
<evidence type="ECO:0000313" key="11">
    <source>
        <dbReference type="Proteomes" id="UP001175000"/>
    </source>
</evidence>
<evidence type="ECO:0000259" key="9">
    <source>
        <dbReference type="Pfam" id="PF20238"/>
    </source>
</evidence>
<evidence type="ECO:0000256" key="4">
    <source>
        <dbReference type="ARBA" id="ARBA00022729"/>
    </source>
</evidence>
<dbReference type="EMBL" id="JAULSU010000002">
    <property type="protein sequence ID" value="KAK0625870.1"/>
    <property type="molecule type" value="Genomic_DNA"/>
</dbReference>
<feature type="chain" id="PRO_5041405393" description="Copper acquisition factor BIM1-like domain-containing protein" evidence="8">
    <location>
        <begin position="20"/>
        <end position="229"/>
    </location>
</feature>
<gene>
    <name evidence="10" type="ORF">B0T14DRAFT_422901</name>
</gene>
<dbReference type="InterPro" id="IPR046936">
    <property type="entry name" value="BIM1-like"/>
</dbReference>
<evidence type="ECO:0000313" key="10">
    <source>
        <dbReference type="EMBL" id="KAK0625870.1"/>
    </source>
</evidence>
<name>A0AA39X260_9PEZI</name>
<comment type="caution">
    <text evidence="10">The sequence shown here is derived from an EMBL/GenBank/DDBJ whole genome shotgun (WGS) entry which is preliminary data.</text>
</comment>
<dbReference type="AlphaFoldDB" id="A0AA39X260"/>
<dbReference type="InterPro" id="IPR046530">
    <property type="entry name" value="BIM1-like_dom"/>
</dbReference>
<feature type="domain" description="Copper acquisition factor BIM1-like" evidence="9">
    <location>
        <begin position="19"/>
        <end position="187"/>
    </location>
</feature>
<dbReference type="Proteomes" id="UP001175000">
    <property type="component" value="Unassembled WGS sequence"/>
</dbReference>
<evidence type="ECO:0000256" key="7">
    <source>
        <dbReference type="ARBA" id="ARBA00023288"/>
    </source>
</evidence>
<evidence type="ECO:0000256" key="1">
    <source>
        <dbReference type="ARBA" id="ARBA00004609"/>
    </source>
</evidence>
<keyword evidence="11" id="KW-1185">Reference proteome</keyword>
<organism evidence="10 11">
    <name type="scientific">Immersiella caudata</name>
    <dbReference type="NCBI Taxonomy" id="314043"/>
    <lineage>
        <taxon>Eukaryota</taxon>
        <taxon>Fungi</taxon>
        <taxon>Dikarya</taxon>
        <taxon>Ascomycota</taxon>
        <taxon>Pezizomycotina</taxon>
        <taxon>Sordariomycetes</taxon>
        <taxon>Sordariomycetidae</taxon>
        <taxon>Sordariales</taxon>
        <taxon>Lasiosphaeriaceae</taxon>
        <taxon>Immersiella</taxon>
    </lineage>
</organism>
<dbReference type="PANTHER" id="PTHR34992:SF10">
    <property type="entry name" value="COPPER ACQUISITION FACTOR BIM1-LIKE DOMAIN-CONTAINING PROTEIN"/>
    <property type="match status" value="1"/>
</dbReference>
<dbReference type="Pfam" id="PF20238">
    <property type="entry name" value="BIM1-like_dom"/>
    <property type="match status" value="1"/>
</dbReference>
<evidence type="ECO:0000256" key="3">
    <source>
        <dbReference type="ARBA" id="ARBA00022622"/>
    </source>
</evidence>
<comment type="subcellular location">
    <subcellularLocation>
        <location evidence="1">Cell membrane</location>
        <topology evidence="1">Lipid-anchor</topology>
        <topology evidence="1">GPI-anchor</topology>
    </subcellularLocation>
</comment>
<sequence>MKSTTLLSTLSLGIVAVEGHTVINYPPWRGNNLLSNSSFPFGMARTYPCGGHPMTTNRTHYPLDGSGAFAFEPGWSPGHGLNAVYINLCLGPEEGSDATEVRNCSLTIMGPLELKGPTDEQYAGQVCVPRLGLPRGVTPRAGDLASLQIVQVVKHGAALYSCADIIFTDDAALIPAVNETNCFNSSGISLKPAGFHAHEAAVSGATTAVTQLSGVLSMGMGLLVFGYLL</sequence>
<accession>A0AA39X260</accession>
<dbReference type="CDD" id="cd21176">
    <property type="entry name" value="LPMO_auxiliary-like"/>
    <property type="match status" value="1"/>
</dbReference>
<keyword evidence="2" id="KW-1003">Cell membrane</keyword>
<feature type="signal peptide" evidence="8">
    <location>
        <begin position="1"/>
        <end position="19"/>
    </location>
</feature>
<keyword evidence="7" id="KW-0449">Lipoprotein</keyword>
<dbReference type="GO" id="GO:0098552">
    <property type="term" value="C:side of membrane"/>
    <property type="evidence" value="ECO:0007669"/>
    <property type="project" value="UniProtKB-KW"/>
</dbReference>
<proteinExistence type="predicted"/>
<keyword evidence="6" id="KW-0325">Glycoprotein</keyword>
<evidence type="ECO:0000256" key="2">
    <source>
        <dbReference type="ARBA" id="ARBA00022475"/>
    </source>
</evidence>
<evidence type="ECO:0000256" key="6">
    <source>
        <dbReference type="ARBA" id="ARBA00023180"/>
    </source>
</evidence>
<keyword evidence="3" id="KW-0336">GPI-anchor</keyword>
<evidence type="ECO:0000256" key="5">
    <source>
        <dbReference type="ARBA" id="ARBA00023136"/>
    </source>
</evidence>